<dbReference type="Proteomes" id="UP000275256">
    <property type="component" value="Unassembled WGS sequence"/>
</dbReference>
<comment type="function">
    <text evidence="4">Regulates the transcription of the pyrimidine nucleotide (pyr) operon in response to exogenous pyrimidines.</text>
</comment>
<keyword evidence="4 6" id="KW-0328">Glycosyltransferase</keyword>
<gene>
    <name evidence="4 6" type="primary">pyrR</name>
    <name evidence="6" type="ORF">EAX62_15820</name>
</gene>
<organism evidence="6 7">
    <name type="scientific">Tessaracoccus antarcticus</name>
    <dbReference type="NCBI Taxonomy" id="2479848"/>
    <lineage>
        <taxon>Bacteria</taxon>
        <taxon>Bacillati</taxon>
        <taxon>Actinomycetota</taxon>
        <taxon>Actinomycetes</taxon>
        <taxon>Propionibacteriales</taxon>
        <taxon>Propionibacteriaceae</taxon>
        <taxon>Tessaracoccus</taxon>
    </lineage>
</organism>
<dbReference type="Gene3D" id="3.40.50.2020">
    <property type="match status" value="1"/>
</dbReference>
<evidence type="ECO:0000313" key="7">
    <source>
        <dbReference type="Proteomes" id="UP000275256"/>
    </source>
</evidence>
<comment type="function">
    <text evidence="4">Also displays a weak uracil phosphoribosyltransferase activity which is not physiologically significant.</text>
</comment>
<dbReference type="InterPro" id="IPR050137">
    <property type="entry name" value="PyrR_bifunctional"/>
</dbReference>
<dbReference type="SUPFAM" id="SSF53271">
    <property type="entry name" value="PRTase-like"/>
    <property type="match status" value="1"/>
</dbReference>
<dbReference type="InterPro" id="IPR023050">
    <property type="entry name" value="PyrR"/>
</dbReference>
<comment type="similarity">
    <text evidence="1 4">Belongs to the purine/pyrimidine phosphoribosyltransferase family. PyrR subfamily.</text>
</comment>
<accession>A0A3M0GJN6</accession>
<feature type="domain" description="Phosphoribosyltransferase" evidence="5">
    <location>
        <begin position="6"/>
        <end position="140"/>
    </location>
</feature>
<dbReference type="Pfam" id="PF00156">
    <property type="entry name" value="Pribosyltran"/>
    <property type="match status" value="1"/>
</dbReference>
<proteinExistence type="inferred from homology"/>
<dbReference type="FunFam" id="3.40.50.2020:FF:000020">
    <property type="entry name" value="Bifunctional protein PyrR"/>
    <property type="match status" value="1"/>
</dbReference>
<dbReference type="OrthoDB" id="9802227at2"/>
<feature type="short sequence motif" description="PRPP-binding" evidence="4">
    <location>
        <begin position="91"/>
        <end position="103"/>
    </location>
</feature>
<keyword evidence="7" id="KW-1185">Reference proteome</keyword>
<evidence type="ECO:0000313" key="6">
    <source>
        <dbReference type="EMBL" id="RMB57516.1"/>
    </source>
</evidence>
<dbReference type="EMBL" id="REFW01000006">
    <property type="protein sequence ID" value="RMB57516.1"/>
    <property type="molecule type" value="Genomic_DNA"/>
</dbReference>
<dbReference type="GO" id="GO:0004845">
    <property type="term" value="F:uracil phosphoribosyltransferase activity"/>
    <property type="evidence" value="ECO:0007669"/>
    <property type="project" value="UniProtKB-UniRule"/>
</dbReference>
<keyword evidence="3 4" id="KW-0804">Transcription</keyword>
<dbReference type="NCBIfam" id="NF003549">
    <property type="entry name" value="PRK05205.1-5"/>
    <property type="match status" value="1"/>
</dbReference>
<comment type="caution">
    <text evidence="6">The sequence shown here is derived from an EMBL/GenBank/DDBJ whole genome shotgun (WGS) entry which is preliminary data.</text>
</comment>
<sequence length="174" mass="18700">MNAAEIARTTTRMSHELLELAGGAEDLVILGILTRGVPLARRIAKAVGDAEGIVVPSGELDITMYRDDLRSQPLRPVGRTVLPGPINDKVVVLVDDVLFSGRTVQAALIALADLGRPAKILLVVLVDRGHRDMPIQAHIVGRHLPTARSESVRVAMAEMDGHDEVTIEPDEATL</sequence>
<name>A0A3M0GJN6_9ACTN</name>
<keyword evidence="4 6" id="KW-0808">Transferase</keyword>
<comment type="catalytic activity">
    <reaction evidence="4">
        <text>UMP + diphosphate = 5-phospho-alpha-D-ribose 1-diphosphate + uracil</text>
        <dbReference type="Rhea" id="RHEA:13017"/>
        <dbReference type="ChEBI" id="CHEBI:17568"/>
        <dbReference type="ChEBI" id="CHEBI:33019"/>
        <dbReference type="ChEBI" id="CHEBI:57865"/>
        <dbReference type="ChEBI" id="CHEBI:58017"/>
        <dbReference type="EC" id="2.4.2.9"/>
    </reaction>
</comment>
<dbReference type="GO" id="GO:0006355">
    <property type="term" value="P:regulation of DNA-templated transcription"/>
    <property type="evidence" value="ECO:0007669"/>
    <property type="project" value="UniProtKB-UniRule"/>
</dbReference>
<keyword evidence="2 4" id="KW-0805">Transcription regulation</keyword>
<dbReference type="InterPro" id="IPR000836">
    <property type="entry name" value="PRTase_dom"/>
</dbReference>
<evidence type="ECO:0000256" key="2">
    <source>
        <dbReference type="ARBA" id="ARBA00023015"/>
    </source>
</evidence>
<protein>
    <recommendedName>
        <fullName evidence="4">Bifunctional protein PyrR</fullName>
    </recommendedName>
    <domain>
        <recommendedName>
            <fullName evidence="4">Pyrimidine operon regulatory protein</fullName>
        </recommendedName>
    </domain>
    <domain>
        <recommendedName>
            <fullName evidence="4">Uracil phosphoribosyltransferase</fullName>
            <shortName evidence="4">UPRTase</shortName>
            <ecNumber evidence="4">2.4.2.9</ecNumber>
        </recommendedName>
    </domain>
</protein>
<dbReference type="EC" id="2.4.2.9" evidence="4"/>
<evidence type="ECO:0000256" key="4">
    <source>
        <dbReference type="HAMAP-Rule" id="MF_01219"/>
    </source>
</evidence>
<dbReference type="InterPro" id="IPR029057">
    <property type="entry name" value="PRTase-like"/>
</dbReference>
<evidence type="ECO:0000256" key="3">
    <source>
        <dbReference type="ARBA" id="ARBA00023163"/>
    </source>
</evidence>
<reference evidence="6 7" key="1">
    <citation type="submission" date="2018-10" db="EMBL/GenBank/DDBJ databases">
        <title>Tessaracoccus antarcticuss sp. nov., isolated from sediment.</title>
        <authorList>
            <person name="Zhou L.Y."/>
            <person name="Du Z.J."/>
        </authorList>
    </citation>
    <scope>NUCLEOTIDE SEQUENCE [LARGE SCALE GENOMIC DNA]</scope>
    <source>
        <strain evidence="6 7">JDX10</strain>
    </source>
</reference>
<dbReference type="PANTHER" id="PTHR11608:SF0">
    <property type="entry name" value="BIFUNCTIONAL PROTEIN PYRR"/>
    <property type="match status" value="1"/>
</dbReference>
<dbReference type="HAMAP" id="MF_01219">
    <property type="entry name" value="PyrR"/>
    <property type="match status" value="1"/>
</dbReference>
<dbReference type="AlphaFoldDB" id="A0A3M0GJN6"/>
<evidence type="ECO:0000256" key="1">
    <source>
        <dbReference type="ARBA" id="ARBA00005565"/>
    </source>
</evidence>
<evidence type="ECO:0000259" key="5">
    <source>
        <dbReference type="Pfam" id="PF00156"/>
    </source>
</evidence>
<dbReference type="PANTHER" id="PTHR11608">
    <property type="entry name" value="BIFUNCTIONAL PROTEIN PYRR"/>
    <property type="match status" value="1"/>
</dbReference>